<evidence type="ECO:0000313" key="1">
    <source>
        <dbReference type="EMBL" id="TGO12871.1"/>
    </source>
</evidence>
<organism evidence="1 2">
    <name type="scientific">Botrytis tulipae</name>
    <dbReference type="NCBI Taxonomy" id="87230"/>
    <lineage>
        <taxon>Eukaryota</taxon>
        <taxon>Fungi</taxon>
        <taxon>Dikarya</taxon>
        <taxon>Ascomycota</taxon>
        <taxon>Pezizomycotina</taxon>
        <taxon>Leotiomycetes</taxon>
        <taxon>Helotiales</taxon>
        <taxon>Sclerotiniaceae</taxon>
        <taxon>Botrytis</taxon>
    </lineage>
</organism>
<gene>
    <name evidence="1" type="ORF">BTUL_0081g00500</name>
</gene>
<protein>
    <submittedName>
        <fullName evidence="1">Uncharacterized protein</fullName>
    </submittedName>
</protein>
<name>A0A4Z1EUM8_9HELO</name>
<keyword evidence="2" id="KW-1185">Reference proteome</keyword>
<proteinExistence type="predicted"/>
<dbReference type="EMBL" id="PQXH01000081">
    <property type="protein sequence ID" value="TGO12871.1"/>
    <property type="molecule type" value="Genomic_DNA"/>
</dbReference>
<dbReference type="AlphaFoldDB" id="A0A4Z1EUM8"/>
<dbReference type="Proteomes" id="UP000297777">
    <property type="component" value="Unassembled WGS sequence"/>
</dbReference>
<evidence type="ECO:0000313" key="2">
    <source>
        <dbReference type="Proteomes" id="UP000297777"/>
    </source>
</evidence>
<sequence>MNLLSERNSDVWYGLKGGREVVFGECFVGHRIAKQMEDEQMHDDDIYPMKRSVINISAVSYLDCAAYEGYRREQFPPMNYDRIKIKE</sequence>
<comment type="caution">
    <text evidence="1">The sequence shown here is derived from an EMBL/GenBank/DDBJ whole genome shotgun (WGS) entry which is preliminary data.</text>
</comment>
<accession>A0A4Z1EUM8</accession>
<reference evidence="1 2" key="1">
    <citation type="submission" date="2017-12" db="EMBL/GenBank/DDBJ databases">
        <title>Comparative genomics of Botrytis spp.</title>
        <authorList>
            <person name="Valero-Jimenez C.A."/>
            <person name="Tapia P."/>
            <person name="Veloso J."/>
            <person name="Silva-Moreno E."/>
            <person name="Staats M."/>
            <person name="Valdes J.H."/>
            <person name="Van Kan J.A.L."/>
        </authorList>
    </citation>
    <scope>NUCLEOTIDE SEQUENCE [LARGE SCALE GENOMIC DNA]</scope>
    <source>
        <strain evidence="1 2">Bt9001</strain>
    </source>
</reference>